<dbReference type="Proteomes" id="UP000054937">
    <property type="component" value="Unassembled WGS sequence"/>
</dbReference>
<keyword evidence="3" id="KW-1185">Reference proteome</keyword>
<name>A0A0V0QKB5_PSEPJ</name>
<evidence type="ECO:0000313" key="3">
    <source>
        <dbReference type="Proteomes" id="UP000054937"/>
    </source>
</evidence>
<comment type="caution">
    <text evidence="2">The sequence shown here is derived from an EMBL/GenBank/DDBJ whole genome shotgun (WGS) entry which is preliminary data.</text>
</comment>
<evidence type="ECO:0000256" key="1">
    <source>
        <dbReference type="SAM" id="Coils"/>
    </source>
</evidence>
<evidence type="ECO:0000313" key="2">
    <source>
        <dbReference type="EMBL" id="KRX02686.1"/>
    </source>
</evidence>
<keyword evidence="1" id="KW-0175">Coiled coil</keyword>
<reference evidence="2 3" key="1">
    <citation type="journal article" date="2015" name="Sci. Rep.">
        <title>Genome of the facultative scuticociliatosis pathogen Pseudocohnilembus persalinus provides insight into its virulence through horizontal gene transfer.</title>
        <authorList>
            <person name="Xiong J."/>
            <person name="Wang G."/>
            <person name="Cheng J."/>
            <person name="Tian M."/>
            <person name="Pan X."/>
            <person name="Warren A."/>
            <person name="Jiang C."/>
            <person name="Yuan D."/>
            <person name="Miao W."/>
        </authorList>
    </citation>
    <scope>NUCLEOTIDE SEQUENCE [LARGE SCALE GENOMIC DNA]</scope>
    <source>
        <strain evidence="2">36N120E</strain>
    </source>
</reference>
<feature type="coiled-coil region" evidence="1">
    <location>
        <begin position="25"/>
        <end position="52"/>
    </location>
</feature>
<gene>
    <name evidence="2" type="ORF">PPERSA_01803</name>
</gene>
<dbReference type="AlphaFoldDB" id="A0A0V0QKB5"/>
<proteinExistence type="predicted"/>
<sequence>MINNSNSENYQGQQLSFQKIDDQYLDQLYLKKNQLKLQAEQLNNKNIQASQIRTNSNLNLQSSLQTSLSDGKNQFQNQKSYRKYIQDKKQEKYKKTSTKNVPKNYGNAIVNFIEKQEEQVKILIQQFLSKTKYNNENKNNLELNYPEFKQYIQILKKRANLATLQKCFRSFNSKSETEQQYEQQNNSLNEQFKLKLFNKLIRIFAFKFLRQEATVYFFNNRKILRSEQMRQARRTFLYLIRDPDQFVGIKIRPQIQYDML</sequence>
<dbReference type="EMBL" id="LDAU01000153">
    <property type="protein sequence ID" value="KRX02686.1"/>
    <property type="molecule type" value="Genomic_DNA"/>
</dbReference>
<accession>A0A0V0QKB5</accession>
<dbReference type="InParanoid" id="A0A0V0QKB5"/>
<protein>
    <submittedName>
        <fullName evidence="2">Uncharacterized protein</fullName>
    </submittedName>
</protein>
<organism evidence="2 3">
    <name type="scientific">Pseudocohnilembus persalinus</name>
    <name type="common">Ciliate</name>
    <dbReference type="NCBI Taxonomy" id="266149"/>
    <lineage>
        <taxon>Eukaryota</taxon>
        <taxon>Sar</taxon>
        <taxon>Alveolata</taxon>
        <taxon>Ciliophora</taxon>
        <taxon>Intramacronucleata</taxon>
        <taxon>Oligohymenophorea</taxon>
        <taxon>Scuticociliatia</taxon>
        <taxon>Philasterida</taxon>
        <taxon>Pseudocohnilembidae</taxon>
        <taxon>Pseudocohnilembus</taxon>
    </lineage>
</organism>